<reference evidence="1 2" key="1">
    <citation type="journal article" date="2014" name="Int. J. Syst. Evol. Microbiol.">
        <title>Complete genome sequence of Corynebacterium casei LMG S-19264T (=DSM 44701T), isolated from a smear-ripened cheese.</title>
        <authorList>
            <consortium name="US DOE Joint Genome Institute (JGI-PGF)"/>
            <person name="Walter F."/>
            <person name="Albersmeier A."/>
            <person name="Kalinowski J."/>
            <person name="Ruckert C."/>
        </authorList>
    </citation>
    <scope>NUCLEOTIDE SEQUENCE [LARGE SCALE GENOMIC DNA]</scope>
    <source>
        <strain evidence="1 2">KCTC 19473</strain>
    </source>
</reference>
<accession>A0A918X8F2</accession>
<protein>
    <submittedName>
        <fullName evidence="1">Uncharacterized protein</fullName>
    </submittedName>
</protein>
<name>A0A918X8F2_9ACTN</name>
<evidence type="ECO:0000313" key="2">
    <source>
        <dbReference type="Proteomes" id="UP000654947"/>
    </source>
</evidence>
<dbReference type="Proteomes" id="UP000654947">
    <property type="component" value="Unassembled WGS sequence"/>
</dbReference>
<comment type="caution">
    <text evidence="1">The sequence shown here is derived from an EMBL/GenBank/DDBJ whole genome shotgun (WGS) entry which is preliminary data.</text>
</comment>
<evidence type="ECO:0000313" key="1">
    <source>
        <dbReference type="EMBL" id="GHD16856.1"/>
    </source>
</evidence>
<dbReference type="AlphaFoldDB" id="A0A918X8F2"/>
<gene>
    <name evidence="1" type="ORF">GCM10007147_05390</name>
</gene>
<proteinExistence type="predicted"/>
<sequence>MRVRSPKFVLTPTTRGERDDYRYAFHHGGGRVMAATAPDELALLRAKFASRWEILHAGDGWHAVRRDPRPALQGLHAHTARGLLHDLARVEGATR</sequence>
<dbReference type="EMBL" id="BMXL01000002">
    <property type="protein sequence ID" value="GHD16856.1"/>
    <property type="molecule type" value="Genomic_DNA"/>
</dbReference>
<organism evidence="1 2">
    <name type="scientific">Nocardiopsis kunsanensis</name>
    <dbReference type="NCBI Taxonomy" id="141693"/>
    <lineage>
        <taxon>Bacteria</taxon>
        <taxon>Bacillati</taxon>
        <taxon>Actinomycetota</taxon>
        <taxon>Actinomycetes</taxon>
        <taxon>Streptosporangiales</taxon>
        <taxon>Nocardiopsidaceae</taxon>
        <taxon>Nocardiopsis</taxon>
    </lineage>
</organism>
<keyword evidence="2" id="KW-1185">Reference proteome</keyword>